<dbReference type="SUPFAM" id="SSF52047">
    <property type="entry name" value="RNI-like"/>
    <property type="match status" value="1"/>
</dbReference>
<proteinExistence type="predicted"/>
<reference evidence="1" key="2">
    <citation type="submission" date="2021-10" db="EMBL/GenBank/DDBJ databases">
        <title>Phylogenomics reveals ancestral predisposition of the termite-cultivated fungus Termitomyces towards a domesticated lifestyle.</title>
        <authorList>
            <person name="Auxier B."/>
            <person name="Grum-Grzhimaylo A."/>
            <person name="Cardenas M.E."/>
            <person name="Lodge J.D."/>
            <person name="Laessoe T."/>
            <person name="Pedersen O."/>
            <person name="Smith M.E."/>
            <person name="Kuyper T.W."/>
            <person name="Franco-Molano E.A."/>
            <person name="Baroni T.J."/>
            <person name="Aanen D.K."/>
        </authorList>
    </citation>
    <scope>NUCLEOTIDE SEQUENCE</scope>
    <source>
        <strain evidence="1">AP01</strain>
        <tissue evidence="1">Mycelium</tissue>
    </source>
</reference>
<accession>A0A9P7FVZ4</accession>
<organism evidence="1 2">
    <name type="scientific">Asterophora parasitica</name>
    <dbReference type="NCBI Taxonomy" id="117018"/>
    <lineage>
        <taxon>Eukaryota</taxon>
        <taxon>Fungi</taxon>
        <taxon>Dikarya</taxon>
        <taxon>Basidiomycota</taxon>
        <taxon>Agaricomycotina</taxon>
        <taxon>Agaricomycetes</taxon>
        <taxon>Agaricomycetidae</taxon>
        <taxon>Agaricales</taxon>
        <taxon>Tricholomatineae</taxon>
        <taxon>Lyophyllaceae</taxon>
        <taxon>Asterophora</taxon>
    </lineage>
</organism>
<dbReference type="EMBL" id="JABCKV010002985">
    <property type="protein sequence ID" value="KAG5636280.1"/>
    <property type="molecule type" value="Genomic_DNA"/>
</dbReference>
<gene>
    <name evidence="1" type="ORF">DXG03_004837</name>
</gene>
<comment type="caution">
    <text evidence="1">The sequence shown here is derived from an EMBL/GenBank/DDBJ whole genome shotgun (WGS) entry which is preliminary data.</text>
</comment>
<dbReference type="InterPro" id="IPR032675">
    <property type="entry name" value="LRR_dom_sf"/>
</dbReference>
<reference evidence="1" key="1">
    <citation type="submission" date="2020-07" db="EMBL/GenBank/DDBJ databases">
        <authorList>
            <person name="Nieuwenhuis M."/>
            <person name="Van De Peppel L.J.J."/>
        </authorList>
    </citation>
    <scope>NUCLEOTIDE SEQUENCE</scope>
    <source>
        <strain evidence="1">AP01</strain>
        <tissue evidence="1">Mycelium</tissue>
    </source>
</reference>
<evidence type="ECO:0000313" key="2">
    <source>
        <dbReference type="Proteomes" id="UP000775547"/>
    </source>
</evidence>
<sequence>MARNALASHWSPLLLCPNLRTLSVVYLHGTIRPPPSLAECPFYFQHLEHLTICGAGDIEFPRFAVWLASFASLSKLTHFKFSTHHGVHDNAVLLLLQILANRHASLQVLVFERLADGTCNTLHHIARMFPDLVALTLVYRASHRQAVNKPAAWQYRAWTYAAHLAGLTHLQYFAWNNDEGGLIPSSAVLRRFGEGFCAASERGSPMWTTSWATGDGQR</sequence>
<dbReference type="AlphaFoldDB" id="A0A9P7FVZ4"/>
<dbReference type="Gene3D" id="3.80.10.10">
    <property type="entry name" value="Ribonuclease Inhibitor"/>
    <property type="match status" value="1"/>
</dbReference>
<keyword evidence="2" id="KW-1185">Reference proteome</keyword>
<dbReference type="Proteomes" id="UP000775547">
    <property type="component" value="Unassembled WGS sequence"/>
</dbReference>
<dbReference type="OrthoDB" id="3258311at2759"/>
<protein>
    <submittedName>
        <fullName evidence="1">Uncharacterized protein</fullName>
    </submittedName>
</protein>
<name>A0A9P7FVZ4_9AGAR</name>
<evidence type="ECO:0000313" key="1">
    <source>
        <dbReference type="EMBL" id="KAG5636280.1"/>
    </source>
</evidence>